<dbReference type="Pfam" id="PF01182">
    <property type="entry name" value="Glucosamine_iso"/>
    <property type="match status" value="1"/>
</dbReference>
<comment type="pathway">
    <text evidence="2 6">Carbohydrate degradation; pentose phosphate pathway; D-ribulose 5-phosphate from D-glucose 6-phosphate (oxidative stage): step 2/3.</text>
</comment>
<evidence type="ECO:0000256" key="6">
    <source>
        <dbReference type="RuleBase" id="RU365095"/>
    </source>
</evidence>
<dbReference type="FunFam" id="3.40.50.1360:FF:000005">
    <property type="entry name" value="6-phosphogluconolactonase"/>
    <property type="match status" value="1"/>
</dbReference>
<feature type="domain" description="Glucosamine/galactosamine-6-phosphate isomerase" evidence="7">
    <location>
        <begin position="11"/>
        <end position="228"/>
    </location>
</feature>
<name>A0A6F9DN10_9ASCI</name>
<evidence type="ECO:0000256" key="3">
    <source>
        <dbReference type="ARBA" id="ARBA00010662"/>
    </source>
</evidence>
<dbReference type="NCBIfam" id="TIGR01198">
    <property type="entry name" value="pgl"/>
    <property type="match status" value="1"/>
</dbReference>
<organism evidence="8">
    <name type="scientific">Phallusia mammillata</name>
    <dbReference type="NCBI Taxonomy" id="59560"/>
    <lineage>
        <taxon>Eukaryota</taxon>
        <taxon>Metazoa</taxon>
        <taxon>Chordata</taxon>
        <taxon>Tunicata</taxon>
        <taxon>Ascidiacea</taxon>
        <taxon>Phlebobranchia</taxon>
        <taxon>Ascidiidae</taxon>
        <taxon>Phallusia</taxon>
    </lineage>
</organism>
<dbReference type="PANTHER" id="PTHR11054">
    <property type="entry name" value="6-PHOSPHOGLUCONOLACTONASE"/>
    <property type="match status" value="1"/>
</dbReference>
<dbReference type="UniPathway" id="UPA00115">
    <property type="reaction ID" value="UER00409"/>
</dbReference>
<dbReference type="PANTHER" id="PTHR11054:SF0">
    <property type="entry name" value="6-PHOSPHOGLUCONOLACTONASE"/>
    <property type="match status" value="1"/>
</dbReference>
<dbReference type="CDD" id="cd01400">
    <property type="entry name" value="6PGL"/>
    <property type="match status" value="1"/>
</dbReference>
<evidence type="ECO:0000256" key="4">
    <source>
        <dbReference type="ARBA" id="ARBA00013198"/>
    </source>
</evidence>
<dbReference type="SUPFAM" id="SSF100950">
    <property type="entry name" value="NagB/RpiA/CoA transferase-like"/>
    <property type="match status" value="1"/>
</dbReference>
<dbReference type="GO" id="GO:0005975">
    <property type="term" value="P:carbohydrate metabolic process"/>
    <property type="evidence" value="ECO:0007669"/>
    <property type="project" value="UniProtKB-UniRule"/>
</dbReference>
<dbReference type="GO" id="GO:0017057">
    <property type="term" value="F:6-phosphogluconolactonase activity"/>
    <property type="evidence" value="ECO:0007669"/>
    <property type="project" value="UniProtKB-UniRule"/>
</dbReference>
<dbReference type="EMBL" id="LR788952">
    <property type="protein sequence ID" value="CAB3264814.1"/>
    <property type="molecule type" value="mRNA"/>
</dbReference>
<accession>A0A6F9DN10</accession>
<evidence type="ECO:0000256" key="2">
    <source>
        <dbReference type="ARBA" id="ARBA00004961"/>
    </source>
</evidence>
<evidence type="ECO:0000256" key="1">
    <source>
        <dbReference type="ARBA" id="ARBA00000832"/>
    </source>
</evidence>
<gene>
    <name evidence="8" type="primary">Pgls-002</name>
</gene>
<proteinExistence type="evidence at transcript level"/>
<sequence length="238" mass="26036">MAQKHILSSVDEVSTFSAKFVVDTAVEAINERGIFTLGVSGGSIINILASNLAENPNVNWSKWKVFFCDERLSSFSSEDSTYGQFKSKLIDKVGCHDSWVAINPELPVVECAKDYEEKLKKTFTGSWPEFDLLLLGMGPDGHTCSLFPGHQLLQEKEKWIAPISDSPKPPPCRVTMTYPVINNARKVAFISAGSGKADTIKAIFTPVDDESKLLPAARVKPTSGSLHWIMDTGAASKL</sequence>
<evidence type="ECO:0000256" key="5">
    <source>
        <dbReference type="ARBA" id="ARBA00022801"/>
    </source>
</evidence>
<evidence type="ECO:0000259" key="7">
    <source>
        <dbReference type="Pfam" id="PF01182"/>
    </source>
</evidence>
<comment type="catalytic activity">
    <reaction evidence="1 6">
        <text>6-phospho-D-glucono-1,5-lactone + H2O = 6-phospho-D-gluconate + H(+)</text>
        <dbReference type="Rhea" id="RHEA:12556"/>
        <dbReference type="ChEBI" id="CHEBI:15377"/>
        <dbReference type="ChEBI" id="CHEBI:15378"/>
        <dbReference type="ChEBI" id="CHEBI:57955"/>
        <dbReference type="ChEBI" id="CHEBI:58759"/>
        <dbReference type="EC" id="3.1.1.31"/>
    </reaction>
</comment>
<dbReference type="InterPro" id="IPR037171">
    <property type="entry name" value="NagB/RpiA_transferase-like"/>
</dbReference>
<reference evidence="8" key="1">
    <citation type="submission" date="2020-04" db="EMBL/GenBank/DDBJ databases">
        <authorList>
            <person name="Neveu A P."/>
        </authorList>
    </citation>
    <scope>NUCLEOTIDE SEQUENCE</scope>
    <source>
        <tissue evidence="8">Whole embryo</tissue>
    </source>
</reference>
<dbReference type="InterPro" id="IPR006148">
    <property type="entry name" value="Glc/Gal-6P_isomerase"/>
</dbReference>
<dbReference type="GO" id="GO:0006098">
    <property type="term" value="P:pentose-phosphate shunt"/>
    <property type="evidence" value="ECO:0007669"/>
    <property type="project" value="UniProtKB-UniPathway"/>
</dbReference>
<comment type="function">
    <text evidence="6">Hydrolysis of 6-phosphogluconolactone to 6-phosphogluconate.</text>
</comment>
<dbReference type="AlphaFoldDB" id="A0A6F9DN10"/>
<dbReference type="InterPro" id="IPR039104">
    <property type="entry name" value="6PGL"/>
</dbReference>
<dbReference type="EC" id="3.1.1.31" evidence="4 6"/>
<evidence type="ECO:0000313" key="8">
    <source>
        <dbReference type="EMBL" id="CAB3264814.1"/>
    </source>
</evidence>
<protein>
    <recommendedName>
        <fullName evidence="4 6">6-phosphogluconolactonase</fullName>
        <shortName evidence="6">6PGL</shortName>
        <ecNumber evidence="4 6">3.1.1.31</ecNumber>
    </recommendedName>
</protein>
<comment type="similarity">
    <text evidence="3 6">Belongs to the glucosamine/galactosamine-6-phosphate isomerase family. 6-phosphogluconolactonase subfamily.</text>
</comment>
<dbReference type="InterPro" id="IPR005900">
    <property type="entry name" value="6-phosphogluconolactonase_DevB"/>
</dbReference>
<dbReference type="Gene3D" id="3.40.50.1360">
    <property type="match status" value="1"/>
</dbReference>
<keyword evidence="5 6" id="KW-0378">Hydrolase</keyword>